<comment type="caution">
    <text evidence="1">The sequence shown here is derived from an EMBL/GenBank/DDBJ whole genome shotgun (WGS) entry which is preliminary data.</text>
</comment>
<keyword evidence="2" id="KW-1185">Reference proteome</keyword>
<evidence type="ECO:0000313" key="2">
    <source>
        <dbReference type="Proteomes" id="UP001233314"/>
    </source>
</evidence>
<name>A0ABT9B3N0_9ACTN</name>
<dbReference type="EMBL" id="JAUQTA010000002">
    <property type="protein sequence ID" value="MDO7869424.1"/>
    <property type="molecule type" value="Genomic_DNA"/>
</dbReference>
<dbReference type="InterPro" id="IPR025447">
    <property type="entry name" value="DUF4192"/>
</dbReference>
<reference evidence="1 2" key="1">
    <citation type="submission" date="2023-07" db="EMBL/GenBank/DDBJ databases">
        <title>Nocardioides sp. nov WY-20 isolated from soil.</title>
        <authorList>
            <person name="Liu B."/>
            <person name="Wan Y."/>
        </authorList>
    </citation>
    <scope>NUCLEOTIDE SEQUENCE [LARGE SCALE GENOMIC DNA]</scope>
    <source>
        <strain evidence="1 2">WY-20</strain>
    </source>
</reference>
<sequence>MTETTRAGAVFTARTPEDLLAVVPRVLGFHPEESLVMLTFGGRRSFHARVDLPRSPSDIDAVVQTLLVPALRERPPTVLFVAYSSDAGRAARTALRASDVFDGRGFAVIAPMRSDGRSWFDVVAGADPDQAEPHPYDVAAHLLTAQAVLEGRVTLGSRDELVASVAVDPGAAAGVLVAARADAGWRPTQRSLRVLVGRARSRSGPLTDLEVARVAVACLHPSVRDAAWCGLSRETAEEHVELWRALVVRTPDELVAGAAAVLAFCAWLAGHGALAWCAVDRARLADPHCSLAVLVADLLEGAVPPAAWSPIDGPGGAAKA</sequence>
<accession>A0ABT9B3N0</accession>
<dbReference type="Pfam" id="PF13830">
    <property type="entry name" value="DUF4192"/>
    <property type="match status" value="1"/>
</dbReference>
<dbReference type="RefSeq" id="WP_305028820.1">
    <property type="nucleotide sequence ID" value="NZ_JAUQTA010000002.1"/>
</dbReference>
<protein>
    <submittedName>
        <fullName evidence="1">DUF4192 domain-containing protein</fullName>
    </submittedName>
</protein>
<evidence type="ECO:0000313" key="1">
    <source>
        <dbReference type="EMBL" id="MDO7869424.1"/>
    </source>
</evidence>
<organism evidence="1 2">
    <name type="scientific">Nocardioides jiangxiensis</name>
    <dbReference type="NCBI Taxonomy" id="3064524"/>
    <lineage>
        <taxon>Bacteria</taxon>
        <taxon>Bacillati</taxon>
        <taxon>Actinomycetota</taxon>
        <taxon>Actinomycetes</taxon>
        <taxon>Propionibacteriales</taxon>
        <taxon>Nocardioidaceae</taxon>
        <taxon>Nocardioides</taxon>
    </lineage>
</organism>
<proteinExistence type="predicted"/>
<dbReference type="Proteomes" id="UP001233314">
    <property type="component" value="Unassembled WGS sequence"/>
</dbReference>
<gene>
    <name evidence="1" type="ORF">Q5722_13715</name>
</gene>